<gene>
    <name evidence="1" type="ORF">NEISICOT_00151</name>
</gene>
<keyword evidence="2" id="KW-1185">Reference proteome</keyword>
<organism evidence="1 2">
    <name type="scientific">Neisseria sicca ATCC 29256</name>
    <dbReference type="NCBI Taxonomy" id="547045"/>
    <lineage>
        <taxon>Bacteria</taxon>
        <taxon>Pseudomonadati</taxon>
        <taxon>Pseudomonadota</taxon>
        <taxon>Betaproteobacteria</taxon>
        <taxon>Neisseriales</taxon>
        <taxon>Neisseriaceae</taxon>
        <taxon>Neisseria</taxon>
    </lineage>
</organism>
<dbReference type="eggNOG" id="ENOG50346G9">
    <property type="taxonomic scope" value="Bacteria"/>
</dbReference>
<name>C6M0X4_NEISI</name>
<sequence length="117" mass="13699">MPKELKHGVFLDKDNYCCVKNTANPDEQVIGDFFEGDIQGCDYTVNLFIDVINQIKNDEIENWQGTGNAHTISITKDKINIFNEFTEMDVTIYDFEYFLSLLYQWKKLIESRTINQT</sequence>
<dbReference type="Proteomes" id="UP000005365">
    <property type="component" value="Unassembled WGS sequence"/>
</dbReference>
<evidence type="ECO:0000313" key="2">
    <source>
        <dbReference type="Proteomes" id="UP000005365"/>
    </source>
</evidence>
<dbReference type="AlphaFoldDB" id="C6M0X4"/>
<reference evidence="1" key="1">
    <citation type="submission" date="2009-07" db="EMBL/GenBank/DDBJ databases">
        <authorList>
            <person name="Weinstock G."/>
            <person name="Sodergren E."/>
            <person name="Clifton S."/>
            <person name="Fulton L."/>
            <person name="Fulton B."/>
            <person name="Courtney L."/>
            <person name="Fronick C."/>
            <person name="Harrison M."/>
            <person name="Strong C."/>
            <person name="Farmer C."/>
            <person name="Delahaunty K."/>
            <person name="Markovic C."/>
            <person name="Hall O."/>
            <person name="Minx P."/>
            <person name="Tomlinson C."/>
            <person name="Mitreva M."/>
            <person name="Nelson J."/>
            <person name="Hou S."/>
            <person name="Wollam A."/>
            <person name="Pepin K.H."/>
            <person name="Johnson M."/>
            <person name="Bhonagiri V."/>
            <person name="Nash W.E."/>
            <person name="Warren W."/>
            <person name="Chinwalla A."/>
            <person name="Mardis E.R."/>
            <person name="Wilson R.K."/>
        </authorList>
    </citation>
    <scope>NUCLEOTIDE SEQUENCE [LARGE SCALE GENOMIC DNA]</scope>
    <source>
        <strain evidence="1">ATCC 29256</strain>
    </source>
</reference>
<protein>
    <submittedName>
        <fullName evidence="1">Uncharacterized protein</fullName>
    </submittedName>
</protein>
<evidence type="ECO:0000313" key="1">
    <source>
        <dbReference type="EMBL" id="EET46048.1"/>
    </source>
</evidence>
<accession>C6M0X4</accession>
<comment type="caution">
    <text evidence="1">The sequence shown here is derived from an EMBL/GenBank/DDBJ whole genome shotgun (WGS) entry which is preliminary data.</text>
</comment>
<dbReference type="RefSeq" id="WP_003755290.1">
    <property type="nucleotide sequence ID" value="NZ_ACKO02000001.1"/>
</dbReference>
<dbReference type="EMBL" id="ACKO02000001">
    <property type="protein sequence ID" value="EET46048.1"/>
    <property type="molecule type" value="Genomic_DNA"/>
</dbReference>
<proteinExistence type="predicted"/>